<evidence type="ECO:0000313" key="1">
    <source>
        <dbReference type="EMBL" id="KAA6179427.1"/>
    </source>
</evidence>
<reference evidence="1 2" key="1">
    <citation type="submission" date="2019-09" db="EMBL/GenBank/DDBJ databases">
        <title>Genomic sequencing of 4 copper resistant soil isolates.</title>
        <authorList>
            <person name="Havryliuk O."/>
        </authorList>
    </citation>
    <scope>NUCLEOTIDE SEQUENCE [LARGE SCALE GENOMIC DNA]</scope>
    <source>
        <strain evidence="1 2">UKR4</strain>
    </source>
</reference>
<dbReference type="Proteomes" id="UP000323909">
    <property type="component" value="Unassembled WGS sequence"/>
</dbReference>
<name>A0A5M8F3L4_PSEVE</name>
<sequence>MTFDDRLLIRHYRQQAQAEKQLSQISADVDNSEGGEEAQRLFEQMIEVKSNLVSSFATSSGYLSYKHDTIKAVINGIQ</sequence>
<protein>
    <submittedName>
        <fullName evidence="1">Uncharacterized protein</fullName>
    </submittedName>
</protein>
<gene>
    <name evidence="1" type="ORF">F3K53_13930</name>
</gene>
<comment type="caution">
    <text evidence="1">The sequence shown here is derived from an EMBL/GenBank/DDBJ whole genome shotgun (WGS) entry which is preliminary data.</text>
</comment>
<dbReference type="RefSeq" id="WP_150054905.1">
    <property type="nucleotide sequence ID" value="NZ_VWXT01000205.1"/>
</dbReference>
<evidence type="ECO:0000313" key="2">
    <source>
        <dbReference type="Proteomes" id="UP000323909"/>
    </source>
</evidence>
<proteinExistence type="predicted"/>
<accession>A0A5M8F3L4</accession>
<dbReference type="EMBL" id="VWXT01000205">
    <property type="protein sequence ID" value="KAA6179427.1"/>
    <property type="molecule type" value="Genomic_DNA"/>
</dbReference>
<organism evidence="1 2">
    <name type="scientific">Pseudomonas veronii</name>
    <dbReference type="NCBI Taxonomy" id="76761"/>
    <lineage>
        <taxon>Bacteria</taxon>
        <taxon>Pseudomonadati</taxon>
        <taxon>Pseudomonadota</taxon>
        <taxon>Gammaproteobacteria</taxon>
        <taxon>Pseudomonadales</taxon>
        <taxon>Pseudomonadaceae</taxon>
        <taxon>Pseudomonas</taxon>
    </lineage>
</organism>
<dbReference type="AlphaFoldDB" id="A0A5M8F3L4"/>